<comment type="caution">
    <text evidence="2">The sequence shown here is derived from an EMBL/GenBank/DDBJ whole genome shotgun (WGS) entry which is preliminary data.</text>
</comment>
<keyword evidence="3" id="KW-1185">Reference proteome</keyword>
<sequence>MHWSDLAQAAAGLLALASAAVELTAVITGRRRPEHAEGPAPQERRAPDEAEGNGPVR</sequence>
<evidence type="ECO:0000313" key="2">
    <source>
        <dbReference type="EMBL" id="GHI14020.1"/>
    </source>
</evidence>
<organism evidence="2 3">
    <name type="scientific">Streptomyces virginiae</name>
    <name type="common">Streptomyces cinnamonensis</name>
    <dbReference type="NCBI Taxonomy" id="1961"/>
    <lineage>
        <taxon>Bacteria</taxon>
        <taxon>Bacillati</taxon>
        <taxon>Actinomycetota</taxon>
        <taxon>Actinomycetes</taxon>
        <taxon>Kitasatosporales</taxon>
        <taxon>Streptomycetaceae</taxon>
        <taxon>Streptomyces</taxon>
    </lineage>
</organism>
<name>A0ABQ3NML7_STRVG</name>
<protein>
    <submittedName>
        <fullName evidence="2">Uncharacterized protein</fullName>
    </submittedName>
</protein>
<evidence type="ECO:0000256" key="1">
    <source>
        <dbReference type="SAM" id="MobiDB-lite"/>
    </source>
</evidence>
<dbReference type="GeneID" id="86952527"/>
<dbReference type="RefSeq" id="WP_158718403.1">
    <property type="nucleotide sequence ID" value="NZ_BMRU01000052.1"/>
</dbReference>
<feature type="compositionally biased region" description="Basic and acidic residues" evidence="1">
    <location>
        <begin position="34"/>
        <end position="48"/>
    </location>
</feature>
<dbReference type="EMBL" id="BNDV01000008">
    <property type="protein sequence ID" value="GHI14020.1"/>
    <property type="molecule type" value="Genomic_DNA"/>
</dbReference>
<gene>
    <name evidence="2" type="ORF">Scinn_34830</name>
</gene>
<accession>A0ABQ3NML7</accession>
<evidence type="ECO:0000313" key="3">
    <source>
        <dbReference type="Proteomes" id="UP000660554"/>
    </source>
</evidence>
<proteinExistence type="predicted"/>
<reference evidence="3" key="1">
    <citation type="submission" date="2020-09" db="EMBL/GenBank/DDBJ databases">
        <title>Whole genome shotgun sequence of Streptomyces cinnamonensis NBRC 15873.</title>
        <authorList>
            <person name="Komaki H."/>
            <person name="Tamura T."/>
        </authorList>
    </citation>
    <scope>NUCLEOTIDE SEQUENCE [LARGE SCALE GENOMIC DNA]</scope>
    <source>
        <strain evidence="3">NBRC 15873</strain>
    </source>
</reference>
<feature type="region of interest" description="Disordered" evidence="1">
    <location>
        <begin position="28"/>
        <end position="57"/>
    </location>
</feature>
<dbReference type="Proteomes" id="UP000660554">
    <property type="component" value="Unassembled WGS sequence"/>
</dbReference>